<name>A0ABM7WLA4_9ACTN</name>
<evidence type="ECO:0000313" key="2">
    <source>
        <dbReference type="Proteomes" id="UP001320544"/>
    </source>
</evidence>
<gene>
    <name evidence="1" type="ORF">CE91St30_24900</name>
</gene>
<dbReference type="Proteomes" id="UP001320544">
    <property type="component" value="Chromosome"/>
</dbReference>
<organism evidence="1 2">
    <name type="scientific">Raoultibacter timonensis</name>
    <dbReference type="NCBI Taxonomy" id="1907662"/>
    <lineage>
        <taxon>Bacteria</taxon>
        <taxon>Bacillati</taxon>
        <taxon>Actinomycetota</taxon>
        <taxon>Coriobacteriia</taxon>
        <taxon>Eggerthellales</taxon>
        <taxon>Eggerthellaceae</taxon>
        <taxon>Raoultibacter</taxon>
    </lineage>
</organism>
<reference evidence="1 2" key="1">
    <citation type="submission" date="2022-01" db="EMBL/GenBank/DDBJ databases">
        <title>Novel bile acid biosynthetic pathways are enriched in the microbiome of centenarians.</title>
        <authorList>
            <person name="Sato Y."/>
            <person name="Atarashi K."/>
            <person name="Plichta R.D."/>
            <person name="Arai Y."/>
            <person name="Sasajima S."/>
            <person name="Kearney M.S."/>
            <person name="Suda W."/>
            <person name="Takeshita K."/>
            <person name="Sasaki T."/>
            <person name="Okamoto S."/>
            <person name="Skelly N.A."/>
            <person name="Okamura Y."/>
            <person name="Vlamakis H."/>
            <person name="Li Y."/>
            <person name="Tanoue T."/>
            <person name="Takei H."/>
            <person name="Nittono H."/>
            <person name="Narushima S."/>
            <person name="Irie J."/>
            <person name="Itoh H."/>
            <person name="Moriya K."/>
            <person name="Sugiura Y."/>
            <person name="Suematsu M."/>
            <person name="Moritoki N."/>
            <person name="Shibata S."/>
            <person name="Littman R.D."/>
            <person name="Fischbach A.M."/>
            <person name="Uwamino Y."/>
            <person name="Inoue T."/>
            <person name="Honda A."/>
            <person name="Hattori M."/>
            <person name="Murai T."/>
            <person name="Xavier J.R."/>
            <person name="Hirose N."/>
            <person name="Honda K."/>
        </authorList>
    </citation>
    <scope>NUCLEOTIDE SEQUENCE [LARGE SCALE GENOMIC DNA]</scope>
    <source>
        <strain evidence="1 2">CE91-St30</strain>
    </source>
</reference>
<evidence type="ECO:0000313" key="1">
    <source>
        <dbReference type="EMBL" id="BDE97157.1"/>
    </source>
</evidence>
<keyword evidence="2" id="KW-1185">Reference proteome</keyword>
<sequence>MSGVRILAVRDVVPDMTAVAAAAAGRVAAVTARSRLLVQLLRLVCGCRCREPPSGAIVADGLLLPCFHGVLSKNGFLMAANRRFAPIRGRSESLEGASG</sequence>
<dbReference type="EMBL" id="AP025564">
    <property type="protein sequence ID" value="BDE97157.1"/>
    <property type="molecule type" value="Genomic_DNA"/>
</dbReference>
<accession>A0ABM7WLA4</accession>
<protein>
    <submittedName>
        <fullName evidence="1">Uncharacterized protein</fullName>
    </submittedName>
</protein>
<proteinExistence type="predicted"/>